<evidence type="ECO:0000313" key="2">
    <source>
        <dbReference type="EMBL" id="ORY14907.1"/>
    </source>
</evidence>
<accession>A0A1Y1ZXV8</accession>
<name>A0A1Y1ZXV8_9PLEO</name>
<gene>
    <name evidence="2" type="ORF">BCR34DRAFT_585455</name>
</gene>
<dbReference type="EMBL" id="MCFA01000029">
    <property type="protein sequence ID" value="ORY14907.1"/>
    <property type="molecule type" value="Genomic_DNA"/>
</dbReference>
<feature type="chain" id="PRO_5012508275" evidence="1">
    <location>
        <begin position="17"/>
        <end position="104"/>
    </location>
</feature>
<feature type="signal peptide" evidence="1">
    <location>
        <begin position="1"/>
        <end position="16"/>
    </location>
</feature>
<organism evidence="2 3">
    <name type="scientific">Clohesyomyces aquaticus</name>
    <dbReference type="NCBI Taxonomy" id="1231657"/>
    <lineage>
        <taxon>Eukaryota</taxon>
        <taxon>Fungi</taxon>
        <taxon>Dikarya</taxon>
        <taxon>Ascomycota</taxon>
        <taxon>Pezizomycotina</taxon>
        <taxon>Dothideomycetes</taxon>
        <taxon>Pleosporomycetidae</taxon>
        <taxon>Pleosporales</taxon>
        <taxon>Lindgomycetaceae</taxon>
        <taxon>Clohesyomyces</taxon>
    </lineage>
</organism>
<sequence>MKLTLITCLLPLLALADRPATFNVADGNVECGRGSTIFPSDAPAKGNFATIQNKIIPYKISKNCHISLYPKDNQQGGVSQRLTTEWVGYCMTGGAWKSYGYYCD</sequence>
<keyword evidence="3" id="KW-1185">Reference proteome</keyword>
<comment type="caution">
    <text evidence="2">The sequence shown here is derived from an EMBL/GenBank/DDBJ whole genome shotgun (WGS) entry which is preliminary data.</text>
</comment>
<evidence type="ECO:0000313" key="3">
    <source>
        <dbReference type="Proteomes" id="UP000193144"/>
    </source>
</evidence>
<evidence type="ECO:0000256" key="1">
    <source>
        <dbReference type="SAM" id="SignalP"/>
    </source>
</evidence>
<reference evidence="2 3" key="1">
    <citation type="submission" date="2016-07" db="EMBL/GenBank/DDBJ databases">
        <title>Pervasive Adenine N6-methylation of Active Genes in Fungi.</title>
        <authorList>
            <consortium name="DOE Joint Genome Institute"/>
            <person name="Mondo S.J."/>
            <person name="Dannebaum R.O."/>
            <person name="Kuo R.C."/>
            <person name="Labutti K."/>
            <person name="Haridas S."/>
            <person name="Kuo A."/>
            <person name="Salamov A."/>
            <person name="Ahrendt S.R."/>
            <person name="Lipzen A."/>
            <person name="Sullivan W."/>
            <person name="Andreopoulos W.B."/>
            <person name="Clum A."/>
            <person name="Lindquist E."/>
            <person name="Daum C."/>
            <person name="Ramamoorthy G.K."/>
            <person name="Gryganskyi A."/>
            <person name="Culley D."/>
            <person name="Magnuson J.K."/>
            <person name="James T.Y."/>
            <person name="O'Malley M.A."/>
            <person name="Stajich J.E."/>
            <person name="Spatafora J.W."/>
            <person name="Visel A."/>
            <person name="Grigoriev I.V."/>
        </authorList>
    </citation>
    <scope>NUCLEOTIDE SEQUENCE [LARGE SCALE GENOMIC DNA]</scope>
    <source>
        <strain evidence="2 3">CBS 115471</strain>
    </source>
</reference>
<protein>
    <submittedName>
        <fullName evidence="2">Uncharacterized protein</fullName>
    </submittedName>
</protein>
<keyword evidence="1" id="KW-0732">Signal</keyword>
<proteinExistence type="predicted"/>
<dbReference type="Proteomes" id="UP000193144">
    <property type="component" value="Unassembled WGS sequence"/>
</dbReference>
<dbReference type="OrthoDB" id="5400201at2759"/>
<dbReference type="AlphaFoldDB" id="A0A1Y1ZXV8"/>